<keyword evidence="3" id="KW-1185">Reference proteome</keyword>
<keyword evidence="1" id="KW-1133">Transmembrane helix</keyword>
<protein>
    <submittedName>
        <fullName evidence="2">Uncharacterized protein</fullName>
    </submittedName>
</protein>
<accession>A0A8J3JTW3</accession>
<dbReference type="EMBL" id="BONG01000008">
    <property type="protein sequence ID" value="GIF88409.1"/>
    <property type="molecule type" value="Genomic_DNA"/>
</dbReference>
<keyword evidence="1" id="KW-0472">Membrane</keyword>
<dbReference type="Proteomes" id="UP000619293">
    <property type="component" value="Unassembled WGS sequence"/>
</dbReference>
<evidence type="ECO:0000313" key="2">
    <source>
        <dbReference type="EMBL" id="GIF88409.1"/>
    </source>
</evidence>
<feature type="transmembrane region" description="Helical" evidence="1">
    <location>
        <begin position="49"/>
        <end position="69"/>
    </location>
</feature>
<evidence type="ECO:0000313" key="3">
    <source>
        <dbReference type="Proteomes" id="UP000619293"/>
    </source>
</evidence>
<organism evidence="2 3">
    <name type="scientific">Catellatospora chokoriensis</name>
    <dbReference type="NCBI Taxonomy" id="310353"/>
    <lineage>
        <taxon>Bacteria</taxon>
        <taxon>Bacillati</taxon>
        <taxon>Actinomycetota</taxon>
        <taxon>Actinomycetes</taxon>
        <taxon>Micromonosporales</taxon>
        <taxon>Micromonosporaceae</taxon>
        <taxon>Catellatospora</taxon>
    </lineage>
</organism>
<proteinExistence type="predicted"/>
<dbReference type="AlphaFoldDB" id="A0A8J3JTW3"/>
<dbReference type="PROSITE" id="PS51257">
    <property type="entry name" value="PROKAR_LIPOPROTEIN"/>
    <property type="match status" value="1"/>
</dbReference>
<evidence type="ECO:0000256" key="1">
    <source>
        <dbReference type="SAM" id="Phobius"/>
    </source>
</evidence>
<comment type="caution">
    <text evidence="2">The sequence shown here is derived from an EMBL/GenBank/DDBJ whole genome shotgun (WGS) entry which is preliminary data.</text>
</comment>
<sequence length="262" mass="28119">MSRDPVRTHRASSSWSTALGCLGLSLALCCGLSLLVVGAAALDRHVGGFPVYGLLLAAGGVAAIGYGLCEWFGRRAAARWAVRSGGTASVDRADWPRAMREATGQVTVGFAVRTTVGGFPVVVGRVKWEEDGACLSGAVTVSTGSGSFAVLKLPTGYAYTTVQRRAAGGRRGQGEDAFWNEYRVIIDDMTFADQLISAELRRAHLRRQIPPWAIIDDELYIVHRTLLPLTPKRARRLTSQLLRVADLLHISPADPAPPPDGR</sequence>
<gene>
    <name evidence="2" type="ORF">Cch02nite_18530</name>
</gene>
<name>A0A8J3JTW3_9ACTN</name>
<reference evidence="2 3" key="1">
    <citation type="submission" date="2021-01" db="EMBL/GenBank/DDBJ databases">
        <title>Whole genome shotgun sequence of Catellatospora chokoriensis NBRC 107358.</title>
        <authorList>
            <person name="Komaki H."/>
            <person name="Tamura T."/>
        </authorList>
    </citation>
    <scope>NUCLEOTIDE SEQUENCE [LARGE SCALE GENOMIC DNA]</scope>
    <source>
        <strain evidence="2 3">NBRC 107358</strain>
    </source>
</reference>
<keyword evidence="1" id="KW-0812">Transmembrane</keyword>